<proteinExistence type="predicted"/>
<evidence type="ECO:0000256" key="1">
    <source>
        <dbReference type="SAM" id="SignalP"/>
    </source>
</evidence>
<dbReference type="RefSeq" id="XP_033602652.1">
    <property type="nucleotide sequence ID" value="XM_033743534.1"/>
</dbReference>
<keyword evidence="3" id="KW-1185">Reference proteome</keyword>
<organism evidence="2 3">
    <name type="scientific">Pseudovirgaria hyperparasitica</name>
    <dbReference type="NCBI Taxonomy" id="470096"/>
    <lineage>
        <taxon>Eukaryota</taxon>
        <taxon>Fungi</taxon>
        <taxon>Dikarya</taxon>
        <taxon>Ascomycota</taxon>
        <taxon>Pezizomycotina</taxon>
        <taxon>Dothideomycetes</taxon>
        <taxon>Dothideomycetes incertae sedis</taxon>
        <taxon>Acrospermales</taxon>
        <taxon>Acrospermaceae</taxon>
        <taxon>Pseudovirgaria</taxon>
    </lineage>
</organism>
<dbReference type="AlphaFoldDB" id="A0A6A6WGD3"/>
<dbReference type="GeneID" id="54484588"/>
<evidence type="ECO:0000313" key="2">
    <source>
        <dbReference type="EMBL" id="KAF2760201.1"/>
    </source>
</evidence>
<feature type="chain" id="PRO_5025564880" description="Lipoprotein" evidence="1">
    <location>
        <begin position="24"/>
        <end position="83"/>
    </location>
</feature>
<protein>
    <recommendedName>
        <fullName evidence="4">Lipoprotein</fullName>
    </recommendedName>
</protein>
<feature type="signal peptide" evidence="1">
    <location>
        <begin position="1"/>
        <end position="23"/>
    </location>
</feature>
<keyword evidence="1" id="KW-0732">Signal</keyword>
<evidence type="ECO:0000313" key="3">
    <source>
        <dbReference type="Proteomes" id="UP000799437"/>
    </source>
</evidence>
<evidence type="ECO:0008006" key="4">
    <source>
        <dbReference type="Google" id="ProtNLM"/>
    </source>
</evidence>
<reference evidence="2" key="1">
    <citation type="journal article" date="2020" name="Stud. Mycol.">
        <title>101 Dothideomycetes genomes: a test case for predicting lifestyles and emergence of pathogens.</title>
        <authorList>
            <person name="Haridas S."/>
            <person name="Albert R."/>
            <person name="Binder M."/>
            <person name="Bloem J."/>
            <person name="Labutti K."/>
            <person name="Salamov A."/>
            <person name="Andreopoulos B."/>
            <person name="Baker S."/>
            <person name="Barry K."/>
            <person name="Bills G."/>
            <person name="Bluhm B."/>
            <person name="Cannon C."/>
            <person name="Castanera R."/>
            <person name="Culley D."/>
            <person name="Daum C."/>
            <person name="Ezra D."/>
            <person name="Gonzalez J."/>
            <person name="Henrissat B."/>
            <person name="Kuo A."/>
            <person name="Liang C."/>
            <person name="Lipzen A."/>
            <person name="Lutzoni F."/>
            <person name="Magnuson J."/>
            <person name="Mondo S."/>
            <person name="Nolan M."/>
            <person name="Ohm R."/>
            <person name="Pangilinan J."/>
            <person name="Park H.-J."/>
            <person name="Ramirez L."/>
            <person name="Alfaro M."/>
            <person name="Sun H."/>
            <person name="Tritt A."/>
            <person name="Yoshinaga Y."/>
            <person name="Zwiers L.-H."/>
            <person name="Turgeon B."/>
            <person name="Goodwin S."/>
            <person name="Spatafora J."/>
            <person name="Crous P."/>
            <person name="Grigoriev I."/>
        </authorList>
    </citation>
    <scope>NUCLEOTIDE SEQUENCE</scope>
    <source>
        <strain evidence="2">CBS 121739</strain>
    </source>
</reference>
<accession>A0A6A6WGD3</accession>
<dbReference type="EMBL" id="ML996568">
    <property type="protein sequence ID" value="KAF2760201.1"/>
    <property type="molecule type" value="Genomic_DNA"/>
</dbReference>
<dbReference type="Proteomes" id="UP000799437">
    <property type="component" value="Unassembled WGS sequence"/>
</dbReference>
<sequence>MSSVAAQFGIVIAVLVGAGGVTAAGCAISSIVDPPSDQTSYYRPDANQANYMREVREQNVDMLAREAGMRTKAAMDRRMRESH</sequence>
<gene>
    <name evidence="2" type="ORF">EJ05DRAFT_474094</name>
</gene>
<name>A0A6A6WGD3_9PEZI</name>